<keyword evidence="3" id="KW-1185">Reference proteome</keyword>
<dbReference type="RefSeq" id="WP_267770279.1">
    <property type="nucleotide sequence ID" value="NZ_JAPNKE010000002.1"/>
</dbReference>
<evidence type="ECO:0000313" key="3">
    <source>
        <dbReference type="Proteomes" id="UP001150924"/>
    </source>
</evidence>
<reference evidence="2" key="1">
    <citation type="submission" date="2022-11" db="EMBL/GenBank/DDBJ databases">
        <title>Minimal conservation of predation-associated metabolite biosynthetic gene clusters underscores biosynthetic potential of Myxococcota including descriptions for ten novel species: Archangium lansinium sp. nov., Myxococcus landrumus sp. nov., Nannocystis bai.</title>
        <authorList>
            <person name="Ahearne A."/>
            <person name="Stevens C."/>
            <person name="Phillips K."/>
        </authorList>
    </citation>
    <scope>NUCLEOTIDE SEQUENCE</scope>
    <source>
        <strain evidence="2">Na p29</strain>
    </source>
</reference>
<dbReference type="AlphaFoldDB" id="A0A9X3EPV6"/>
<gene>
    <name evidence="2" type="ORF">OV079_19190</name>
</gene>
<evidence type="ECO:0000256" key="1">
    <source>
        <dbReference type="SAM" id="SignalP"/>
    </source>
</evidence>
<evidence type="ECO:0008006" key="4">
    <source>
        <dbReference type="Google" id="ProtNLM"/>
    </source>
</evidence>
<proteinExistence type="predicted"/>
<dbReference type="Proteomes" id="UP001150924">
    <property type="component" value="Unassembled WGS sequence"/>
</dbReference>
<name>A0A9X3EPV6_9BACT</name>
<dbReference type="EMBL" id="JAPNKE010000002">
    <property type="protein sequence ID" value="MCY1007636.1"/>
    <property type="molecule type" value="Genomic_DNA"/>
</dbReference>
<keyword evidence="1" id="KW-0732">Signal</keyword>
<dbReference type="PROSITE" id="PS51257">
    <property type="entry name" value="PROKAR_LIPOPROTEIN"/>
    <property type="match status" value="1"/>
</dbReference>
<sequence>MRRVLRSLRPSVLFALAFVLACWRTAAPARVDPLTLLPADASLVAHVDLQALRAAPLWQQNHALLDADPDARRTLDALAACRVPFENLRTLDLAVAANGVDVAAVLVGDGVGERDRLACLEGQLPDRGLQLDTSGPEPVVALGGARGRIVGPDVLLLGTAGWSQQLDALRAGTGASAAAGPLQPLIARIAEGRPIWFAGQVPTKAAVSLAPALSGLEQVRGALDLGDGLGVELALGMRAEDVAGATLAELKRQFEALRGAGIPPAILDRVTLGQTGREVTIEVRLGMAEIAALHGLAEALRPAAAPAPAPAPAP</sequence>
<organism evidence="2 3">
    <name type="scientific">Nannocystis pusilla</name>
    <dbReference type="NCBI Taxonomy" id="889268"/>
    <lineage>
        <taxon>Bacteria</taxon>
        <taxon>Pseudomonadati</taxon>
        <taxon>Myxococcota</taxon>
        <taxon>Polyangia</taxon>
        <taxon>Nannocystales</taxon>
        <taxon>Nannocystaceae</taxon>
        <taxon>Nannocystis</taxon>
    </lineage>
</organism>
<protein>
    <recommendedName>
        <fullName evidence="4">DUF2066 domain-containing protein</fullName>
    </recommendedName>
</protein>
<feature type="signal peptide" evidence="1">
    <location>
        <begin position="1"/>
        <end position="26"/>
    </location>
</feature>
<evidence type="ECO:0000313" key="2">
    <source>
        <dbReference type="EMBL" id="MCY1007636.1"/>
    </source>
</evidence>
<comment type="caution">
    <text evidence="2">The sequence shown here is derived from an EMBL/GenBank/DDBJ whole genome shotgun (WGS) entry which is preliminary data.</text>
</comment>
<accession>A0A9X3EPV6</accession>
<feature type="chain" id="PRO_5040824968" description="DUF2066 domain-containing protein" evidence="1">
    <location>
        <begin position="27"/>
        <end position="314"/>
    </location>
</feature>